<dbReference type="Pfam" id="PF08038">
    <property type="entry name" value="Tom7"/>
    <property type="match status" value="1"/>
</dbReference>
<comment type="subcellular location">
    <subcellularLocation>
        <location evidence="1">Mitochondrion outer membrane</location>
        <topology evidence="1">Single-pass membrane protein</topology>
    </subcellularLocation>
</comment>
<dbReference type="Proteomes" id="UP001212411">
    <property type="component" value="Chromosome 1"/>
</dbReference>
<evidence type="ECO:0000313" key="10">
    <source>
        <dbReference type="EMBL" id="WBW72980.1"/>
    </source>
</evidence>
<dbReference type="PANTHER" id="PTHR34944">
    <property type="entry name" value="MITOCHONDRIAL IMPORT RECEPTOR SUBUNIT TOM7"/>
    <property type="match status" value="1"/>
</dbReference>
<dbReference type="GO" id="GO:0045040">
    <property type="term" value="P:protein insertion into mitochondrial outer membrane"/>
    <property type="evidence" value="ECO:0007669"/>
    <property type="project" value="TreeGrafter"/>
</dbReference>
<evidence type="ECO:0000256" key="1">
    <source>
        <dbReference type="ARBA" id="ARBA00004572"/>
    </source>
</evidence>
<dbReference type="RefSeq" id="XP_056037223.1">
    <property type="nucleotide sequence ID" value="XM_056180063.1"/>
</dbReference>
<accession>A0AAF0AWH5</accession>
<evidence type="ECO:0000256" key="4">
    <source>
        <dbReference type="ARBA" id="ARBA00022692"/>
    </source>
</evidence>
<gene>
    <name evidence="10" type="primary">tom7</name>
    <name evidence="10" type="ORF">SOMG_01270</name>
</gene>
<evidence type="ECO:0000256" key="6">
    <source>
        <dbReference type="ARBA" id="ARBA00022927"/>
    </source>
</evidence>
<dbReference type="PANTHER" id="PTHR34944:SF2">
    <property type="entry name" value="MITOCHONDRIAL IMPORT RECEPTOR SUBUNIT TOM7"/>
    <property type="match status" value="1"/>
</dbReference>
<dbReference type="GO" id="GO:0030150">
    <property type="term" value="P:protein import into mitochondrial matrix"/>
    <property type="evidence" value="ECO:0007669"/>
    <property type="project" value="InterPro"/>
</dbReference>
<keyword evidence="9" id="KW-0472">Membrane</keyword>
<evidence type="ECO:0000256" key="7">
    <source>
        <dbReference type="ARBA" id="ARBA00022989"/>
    </source>
</evidence>
<sequence length="52" mass="6060">MQLTEESKERLIKVFNVGKTVTHYGWIPFILWLGYTQSSPKPQLMRVINPLA</sequence>
<reference evidence="10 11" key="1">
    <citation type="journal article" date="2023" name="G3 (Bethesda)">
        <title>A high-quality reference genome for the fission yeast Schizosaccharomyces osmophilus.</title>
        <authorList>
            <person name="Jia G.S."/>
            <person name="Zhang W.C."/>
            <person name="Liang Y."/>
            <person name="Liu X.H."/>
            <person name="Rhind N."/>
            <person name="Pidoux A."/>
            <person name="Brysch-Herzberg M."/>
            <person name="Du L.L."/>
        </authorList>
    </citation>
    <scope>NUCLEOTIDE SEQUENCE [LARGE SCALE GENOMIC DNA]</scope>
    <source>
        <strain evidence="10 11">CBS 15793</strain>
    </source>
</reference>
<dbReference type="KEGG" id="som:SOMG_01270"/>
<dbReference type="EMBL" id="CP115611">
    <property type="protein sequence ID" value="WBW72980.1"/>
    <property type="molecule type" value="Genomic_DNA"/>
</dbReference>
<dbReference type="AlphaFoldDB" id="A0AAF0AWH5"/>
<keyword evidence="3" id="KW-0813">Transport</keyword>
<comment type="similarity">
    <text evidence="2">Belongs to the Tom7 family.</text>
</comment>
<name>A0AAF0AWH5_9SCHI</name>
<evidence type="ECO:0000256" key="3">
    <source>
        <dbReference type="ARBA" id="ARBA00022448"/>
    </source>
</evidence>
<keyword evidence="11" id="KW-1185">Reference proteome</keyword>
<protein>
    <submittedName>
        <fullName evidence="10">Mitochondrial TOM complex subunit Tom7</fullName>
    </submittedName>
</protein>
<evidence type="ECO:0000256" key="9">
    <source>
        <dbReference type="ARBA" id="ARBA00023136"/>
    </source>
</evidence>
<evidence type="ECO:0000313" key="11">
    <source>
        <dbReference type="Proteomes" id="UP001212411"/>
    </source>
</evidence>
<evidence type="ECO:0000256" key="8">
    <source>
        <dbReference type="ARBA" id="ARBA00023128"/>
    </source>
</evidence>
<keyword evidence="7" id="KW-1133">Transmembrane helix</keyword>
<dbReference type="InterPro" id="IPR012621">
    <property type="entry name" value="Tom7"/>
</dbReference>
<organism evidence="10 11">
    <name type="scientific">Schizosaccharomyces osmophilus</name>
    <dbReference type="NCBI Taxonomy" id="2545709"/>
    <lineage>
        <taxon>Eukaryota</taxon>
        <taxon>Fungi</taxon>
        <taxon>Dikarya</taxon>
        <taxon>Ascomycota</taxon>
        <taxon>Taphrinomycotina</taxon>
        <taxon>Schizosaccharomycetes</taxon>
        <taxon>Schizosaccharomycetales</taxon>
        <taxon>Schizosaccharomycetaceae</taxon>
        <taxon>Schizosaccharomyces</taxon>
    </lineage>
</organism>
<keyword evidence="4" id="KW-0812">Transmembrane</keyword>
<evidence type="ECO:0000256" key="2">
    <source>
        <dbReference type="ARBA" id="ARBA00010917"/>
    </source>
</evidence>
<keyword evidence="6" id="KW-0653">Protein transport</keyword>
<dbReference type="GeneID" id="80874752"/>
<evidence type="ECO:0000256" key="5">
    <source>
        <dbReference type="ARBA" id="ARBA00022787"/>
    </source>
</evidence>
<keyword evidence="5" id="KW-1000">Mitochondrion outer membrane</keyword>
<proteinExistence type="inferred from homology"/>
<dbReference type="GO" id="GO:0005742">
    <property type="term" value="C:mitochondrial outer membrane translocase complex"/>
    <property type="evidence" value="ECO:0007669"/>
    <property type="project" value="InterPro"/>
</dbReference>
<keyword evidence="8" id="KW-0496">Mitochondrion</keyword>